<evidence type="ECO:0000259" key="9">
    <source>
        <dbReference type="PROSITE" id="PS50928"/>
    </source>
</evidence>
<proteinExistence type="inferred from homology"/>
<feature type="transmembrane region" description="Helical" evidence="8">
    <location>
        <begin position="12"/>
        <end position="36"/>
    </location>
</feature>
<keyword evidence="2 8" id="KW-0813">Transport</keyword>
<keyword evidence="6 8" id="KW-1133">Transmembrane helix</keyword>
<feature type="transmembrane region" description="Helical" evidence="8">
    <location>
        <begin position="174"/>
        <end position="195"/>
    </location>
</feature>
<evidence type="ECO:0000256" key="1">
    <source>
        <dbReference type="ARBA" id="ARBA00004429"/>
    </source>
</evidence>
<feature type="domain" description="ABC transmembrane type-1" evidence="9">
    <location>
        <begin position="61"/>
        <end position="249"/>
    </location>
</feature>
<dbReference type="AlphaFoldDB" id="G5KFW7"/>
<feature type="transmembrane region" description="Helical" evidence="8">
    <location>
        <begin position="230"/>
        <end position="249"/>
    </location>
</feature>
<feature type="transmembrane region" description="Helical" evidence="8">
    <location>
        <begin position="122"/>
        <end position="145"/>
    </location>
</feature>
<evidence type="ECO:0000313" key="11">
    <source>
        <dbReference type="Proteomes" id="UP000005388"/>
    </source>
</evidence>
<name>G5KFW7_9STRE</name>
<dbReference type="PANTHER" id="PTHR43357">
    <property type="entry name" value="INNER MEMBRANE ABC TRANSPORTER PERMEASE PROTEIN YDCV"/>
    <property type="match status" value="1"/>
</dbReference>
<keyword evidence="4" id="KW-0997">Cell inner membrane</keyword>
<evidence type="ECO:0000256" key="4">
    <source>
        <dbReference type="ARBA" id="ARBA00022519"/>
    </source>
</evidence>
<evidence type="ECO:0000256" key="8">
    <source>
        <dbReference type="RuleBase" id="RU363032"/>
    </source>
</evidence>
<keyword evidence="5 8" id="KW-0812">Transmembrane</keyword>
<feature type="transmembrane region" description="Helical" evidence="8">
    <location>
        <begin position="201"/>
        <end position="223"/>
    </location>
</feature>
<evidence type="ECO:0000256" key="7">
    <source>
        <dbReference type="ARBA" id="ARBA00023136"/>
    </source>
</evidence>
<dbReference type="GO" id="GO:0005886">
    <property type="term" value="C:plasma membrane"/>
    <property type="evidence" value="ECO:0007669"/>
    <property type="project" value="UniProtKB-SubCell"/>
</dbReference>
<dbReference type="EMBL" id="AEUZ02000001">
    <property type="protein sequence ID" value="EHJ57582.1"/>
    <property type="molecule type" value="Genomic_DNA"/>
</dbReference>
<dbReference type="PANTHER" id="PTHR43357:SF4">
    <property type="entry name" value="INNER MEMBRANE ABC TRANSPORTER PERMEASE PROTEIN YDCV"/>
    <property type="match status" value="1"/>
</dbReference>
<dbReference type="STRING" id="764291.STRUR_1126"/>
<reference evidence="10 11" key="1">
    <citation type="journal article" date="2014" name="Int. J. Syst. Evol. Microbiol.">
        <title>Phylogenomics and the dynamic genome evolution of the genus Streptococcus.</title>
        <authorList>
            <consortium name="The Broad Institute Genome Sequencing Platform"/>
            <person name="Richards V.P."/>
            <person name="Palmer S.R."/>
            <person name="Pavinski Bitar P.D."/>
            <person name="Qin X."/>
            <person name="Weinstock G.M."/>
            <person name="Highlander S.K."/>
            <person name="Town C.D."/>
            <person name="Burne R.A."/>
            <person name="Stanhope M.J."/>
        </authorList>
    </citation>
    <scope>NUCLEOTIDE SEQUENCE [LARGE SCALE GENOMIC DNA]</scope>
    <source>
        <strain evidence="10 11">2285-97</strain>
    </source>
</reference>
<dbReference type="Gene3D" id="1.10.3720.10">
    <property type="entry name" value="MetI-like"/>
    <property type="match status" value="1"/>
</dbReference>
<evidence type="ECO:0000256" key="5">
    <source>
        <dbReference type="ARBA" id="ARBA00022692"/>
    </source>
</evidence>
<comment type="subcellular location">
    <subcellularLocation>
        <location evidence="1">Cell inner membrane</location>
        <topology evidence="1">Multi-pass membrane protein</topology>
    </subcellularLocation>
    <subcellularLocation>
        <location evidence="8">Cell membrane</location>
        <topology evidence="8">Multi-pass membrane protein</topology>
    </subcellularLocation>
</comment>
<dbReference type="InterPro" id="IPR000515">
    <property type="entry name" value="MetI-like"/>
</dbReference>
<organism evidence="10 11">
    <name type="scientific">Streptococcus urinalis 2285-97</name>
    <dbReference type="NCBI Taxonomy" id="764291"/>
    <lineage>
        <taxon>Bacteria</taxon>
        <taxon>Bacillati</taxon>
        <taxon>Bacillota</taxon>
        <taxon>Bacilli</taxon>
        <taxon>Lactobacillales</taxon>
        <taxon>Streptococcaceae</taxon>
        <taxon>Streptococcus</taxon>
    </lineage>
</organism>
<dbReference type="PROSITE" id="PS50928">
    <property type="entry name" value="ABC_TM1"/>
    <property type="match status" value="1"/>
</dbReference>
<dbReference type="RefSeq" id="WP_006740284.1">
    <property type="nucleotide sequence ID" value="NZ_AEUZ02000001.1"/>
</dbReference>
<dbReference type="Proteomes" id="UP000005388">
    <property type="component" value="Unassembled WGS sequence"/>
</dbReference>
<comment type="similarity">
    <text evidence="8">Belongs to the binding-protein-dependent transport system permease family.</text>
</comment>
<evidence type="ECO:0000313" key="10">
    <source>
        <dbReference type="EMBL" id="EHJ57582.1"/>
    </source>
</evidence>
<keyword evidence="3" id="KW-1003">Cell membrane</keyword>
<keyword evidence="7 8" id="KW-0472">Membrane</keyword>
<dbReference type="CDD" id="cd06261">
    <property type="entry name" value="TM_PBP2"/>
    <property type="match status" value="1"/>
</dbReference>
<feature type="transmembrane region" description="Helical" evidence="8">
    <location>
        <begin position="56"/>
        <end position="85"/>
    </location>
</feature>
<dbReference type="eggNOG" id="COG1177">
    <property type="taxonomic scope" value="Bacteria"/>
</dbReference>
<gene>
    <name evidence="10" type="ORF">STRUR_1126</name>
</gene>
<dbReference type="GO" id="GO:0055085">
    <property type="term" value="P:transmembrane transport"/>
    <property type="evidence" value="ECO:0007669"/>
    <property type="project" value="InterPro"/>
</dbReference>
<feature type="transmembrane region" description="Helical" evidence="8">
    <location>
        <begin position="97"/>
        <end position="116"/>
    </location>
</feature>
<protein>
    <submittedName>
        <fullName evidence="10">ABC transporter, permease protein</fullName>
    </submittedName>
</protein>
<evidence type="ECO:0000256" key="3">
    <source>
        <dbReference type="ARBA" id="ARBA00022475"/>
    </source>
</evidence>
<sequence>MKKNKSITVISYLVFGFLFIPLLIIVITSFGTQASIQFPIKGFTLDWYSVVFHSASFIASFKISLITGVLATLIAALVGVPAAYALNRDHFKYKESLNSFFLSPSLIPGMVIGYMIYNMIIIQLHLPVIPALIIGHMLISLPYIIRVVGSNIQNLDESIEEASWTLGYTQTQTFFKIVLPNITSGIFAGSLLSFVNSFNNIPVSMFLTGPGVTTLPITLLSYLEYNYNPAVSAISTLLMLLTIVLMYLIDKTLGLSSIM</sequence>
<keyword evidence="11" id="KW-1185">Reference proteome</keyword>
<accession>G5KFW7</accession>
<evidence type="ECO:0000256" key="6">
    <source>
        <dbReference type="ARBA" id="ARBA00022989"/>
    </source>
</evidence>
<evidence type="ECO:0000256" key="2">
    <source>
        <dbReference type="ARBA" id="ARBA00022448"/>
    </source>
</evidence>
<dbReference type="Pfam" id="PF00528">
    <property type="entry name" value="BPD_transp_1"/>
    <property type="match status" value="1"/>
</dbReference>
<dbReference type="SUPFAM" id="SSF161098">
    <property type="entry name" value="MetI-like"/>
    <property type="match status" value="1"/>
</dbReference>
<comment type="caution">
    <text evidence="10">The sequence shown here is derived from an EMBL/GenBank/DDBJ whole genome shotgun (WGS) entry which is preliminary data.</text>
</comment>
<dbReference type="InterPro" id="IPR035906">
    <property type="entry name" value="MetI-like_sf"/>
</dbReference>